<dbReference type="Proteomes" id="UP001241169">
    <property type="component" value="Unassembled WGS sequence"/>
</dbReference>
<evidence type="ECO:0000313" key="2">
    <source>
        <dbReference type="Proteomes" id="UP001241169"/>
    </source>
</evidence>
<organism evidence="1 2">
    <name type="scientific">Colletotrichum paranaense</name>
    <dbReference type="NCBI Taxonomy" id="1914294"/>
    <lineage>
        <taxon>Eukaryota</taxon>
        <taxon>Fungi</taxon>
        <taxon>Dikarya</taxon>
        <taxon>Ascomycota</taxon>
        <taxon>Pezizomycotina</taxon>
        <taxon>Sordariomycetes</taxon>
        <taxon>Hypocreomycetidae</taxon>
        <taxon>Glomerellales</taxon>
        <taxon>Glomerellaceae</taxon>
        <taxon>Colletotrichum</taxon>
        <taxon>Colletotrichum acutatum species complex</taxon>
    </lineage>
</organism>
<accession>A0ABQ9S2Y1</accession>
<protein>
    <submittedName>
        <fullName evidence="1">Uncharacterized protein</fullName>
    </submittedName>
</protein>
<evidence type="ECO:0000313" key="1">
    <source>
        <dbReference type="EMBL" id="KAK1523166.1"/>
    </source>
</evidence>
<name>A0ABQ9S2Y1_9PEZI</name>
<comment type="caution">
    <text evidence="1">The sequence shown here is derived from an EMBL/GenBank/DDBJ whole genome shotgun (WGS) entry which is preliminary data.</text>
</comment>
<dbReference type="RefSeq" id="XP_060343005.1">
    <property type="nucleotide sequence ID" value="XM_060498271.1"/>
</dbReference>
<proteinExistence type="predicted"/>
<dbReference type="GeneID" id="85382170"/>
<sequence>MESHHQSTTTTTVYRTLPHTDLFAETVGLPGLKLTEAALEQREPDQTAFLSGPAYYTVLSTETTVHPFAVGRLLTALCSPELPLTGNPLESDRVQLLARISGAAIAIRDGQLAPSPPPSGAMRASALGKSGGFSCLWRNVVHPVIIALPDADRRLCCLLLPLTGQNQNGMLLPLDTIVSWMPSLSLGWALVTQSQDRQQRCPPTSIYSPMSGDGQATPHARKTHARSARILDTANLAFIGIT</sequence>
<reference evidence="1 2" key="1">
    <citation type="submission" date="2016-10" db="EMBL/GenBank/DDBJ databases">
        <title>The genome sequence of Colletotrichum fioriniae PJ7.</title>
        <authorList>
            <person name="Baroncelli R."/>
        </authorList>
    </citation>
    <scope>NUCLEOTIDE SEQUENCE [LARGE SCALE GENOMIC DNA]</scope>
    <source>
        <strain evidence="1 2">IMI 384185</strain>
    </source>
</reference>
<gene>
    <name evidence="1" type="ORF">CPAR01_14019</name>
</gene>
<dbReference type="EMBL" id="MOPA01000014">
    <property type="protein sequence ID" value="KAK1523166.1"/>
    <property type="molecule type" value="Genomic_DNA"/>
</dbReference>
<keyword evidence="2" id="KW-1185">Reference proteome</keyword>